<evidence type="ECO:0000259" key="2">
    <source>
        <dbReference type="PROSITE" id="PS50093"/>
    </source>
</evidence>
<proteinExistence type="predicted"/>
<dbReference type="NCBIfam" id="TIGR04183">
    <property type="entry name" value="Por_Secre_tail"/>
    <property type="match status" value="1"/>
</dbReference>
<feature type="chain" id="PRO_5015405755" description="PKD domain-containing protein" evidence="1">
    <location>
        <begin position="25"/>
        <end position="634"/>
    </location>
</feature>
<dbReference type="InterPro" id="IPR000601">
    <property type="entry name" value="PKD_dom"/>
</dbReference>
<dbReference type="Proteomes" id="UP000239872">
    <property type="component" value="Unassembled WGS sequence"/>
</dbReference>
<dbReference type="OrthoDB" id="5381604at2"/>
<dbReference type="PROSITE" id="PS50093">
    <property type="entry name" value="PKD"/>
    <property type="match status" value="1"/>
</dbReference>
<evidence type="ECO:0000313" key="3">
    <source>
        <dbReference type="EMBL" id="PQJ09762.1"/>
    </source>
</evidence>
<dbReference type="InterPro" id="IPR013783">
    <property type="entry name" value="Ig-like_fold"/>
</dbReference>
<dbReference type="PANTHER" id="PTHR35580:SF1">
    <property type="entry name" value="PHYTASE-LIKE DOMAIN-CONTAINING PROTEIN"/>
    <property type="match status" value="1"/>
</dbReference>
<evidence type="ECO:0000256" key="1">
    <source>
        <dbReference type="SAM" id="SignalP"/>
    </source>
</evidence>
<dbReference type="SUPFAM" id="SSF49299">
    <property type="entry name" value="PKD domain"/>
    <property type="match status" value="1"/>
</dbReference>
<dbReference type="PROSITE" id="PS51257">
    <property type="entry name" value="PROKAR_LIPOPROTEIN"/>
    <property type="match status" value="1"/>
</dbReference>
<comment type="caution">
    <text evidence="3">The sequence shown here is derived from an EMBL/GenBank/DDBJ whole genome shotgun (WGS) entry which is preliminary data.</text>
</comment>
<dbReference type="PANTHER" id="PTHR35580">
    <property type="entry name" value="CELL SURFACE GLYCOPROTEIN (S-LAYER PROTEIN)-LIKE PROTEIN"/>
    <property type="match status" value="1"/>
</dbReference>
<keyword evidence="1" id="KW-0732">Signal</keyword>
<dbReference type="Pfam" id="PF18962">
    <property type="entry name" value="Por_Secre_tail"/>
    <property type="match status" value="1"/>
</dbReference>
<dbReference type="InterPro" id="IPR052918">
    <property type="entry name" value="Motility_Chemotaxis_Reg"/>
</dbReference>
<dbReference type="InterPro" id="IPR026444">
    <property type="entry name" value="Secre_tail"/>
</dbReference>
<keyword evidence="4" id="KW-1185">Reference proteome</keyword>
<dbReference type="AlphaFoldDB" id="A0A2S7SS62"/>
<feature type="signal peptide" evidence="1">
    <location>
        <begin position="1"/>
        <end position="24"/>
    </location>
</feature>
<sequence length="634" mass="68341">MRFSFKYIFALFALIFSCFSSSHAQQFQWVKGGGTNQTSSYLNNNPEGVYYMCTDSNSNVYTLSIVGNTAIHADTFYRSGAYGVDLNLLVSSYDCSGQMRWAKLIGSSAGLSYPLGIVVDNFGHVYMSCASPNGTLHIGNDTSITGSLNKVLNLIMFDTLGHFNWIYQVGNNTPANRAATYTSTASLALDNTNNVHLIPYIGVGSLLTPTLISHFGNYDLKFNSSGVLLSAKRLQQDSSLVVTNATIDHRSNIIYGHGYRSYAFPDSSAYNFLAAFDTNGNRIWVDTLGNFYASTNNITGIAADNSGHLYVTANGFGYMLYKGDTIYPNYGSYISFLMKTDTAGNRQWWKQCNGNGAIGSPTILPGNKVATTGHFYVKEKCGTDSITNSSAGADPFIYMVDTSGSLLMLKGIHGDGYSDNGISMACDRQGNLYIGGMVADSIPDAVIPAYHSVGGNTDFFVLKYGLPCNCTSTPTASFTYSGSNPVTFTYSGTTTGLDSVAWHFGDGYTGTGLSISHGYTISDTFHVCEYTYSQCGVDSSCTDIVVIGVGINEPGYEFGNISIYPNPVTDELVINGLKNQTIYRVLSVTGEAILSGAFNKGDNSISLNKLSSGLYILEVTGSEGQKTNFRLIKN</sequence>
<dbReference type="InterPro" id="IPR035986">
    <property type="entry name" value="PKD_dom_sf"/>
</dbReference>
<organism evidence="3 4">
    <name type="scientific">Flavipsychrobacter stenotrophus</name>
    <dbReference type="NCBI Taxonomy" id="2077091"/>
    <lineage>
        <taxon>Bacteria</taxon>
        <taxon>Pseudomonadati</taxon>
        <taxon>Bacteroidota</taxon>
        <taxon>Chitinophagia</taxon>
        <taxon>Chitinophagales</taxon>
        <taxon>Chitinophagaceae</taxon>
        <taxon>Flavipsychrobacter</taxon>
    </lineage>
</organism>
<reference evidence="3 4" key="1">
    <citation type="submission" date="2018-01" db="EMBL/GenBank/DDBJ databases">
        <title>A novel member of the phylum Bacteroidetes isolated from glacier ice.</title>
        <authorList>
            <person name="Liu Q."/>
            <person name="Xin Y.-H."/>
        </authorList>
    </citation>
    <scope>NUCLEOTIDE SEQUENCE [LARGE SCALE GENOMIC DNA]</scope>
    <source>
        <strain evidence="3 4">RB1R16</strain>
    </source>
</reference>
<dbReference type="Gene3D" id="2.60.40.10">
    <property type="entry name" value="Immunoglobulins"/>
    <property type="match status" value="1"/>
</dbReference>
<gene>
    <name evidence="3" type="ORF">CJD36_017700</name>
</gene>
<protein>
    <recommendedName>
        <fullName evidence="2">PKD domain-containing protein</fullName>
    </recommendedName>
</protein>
<name>A0A2S7SS62_9BACT</name>
<accession>A0A2S7SS62</accession>
<evidence type="ECO:0000313" key="4">
    <source>
        <dbReference type="Proteomes" id="UP000239872"/>
    </source>
</evidence>
<dbReference type="EMBL" id="PPSL01000005">
    <property type="protein sequence ID" value="PQJ09762.1"/>
    <property type="molecule type" value="Genomic_DNA"/>
</dbReference>
<feature type="domain" description="PKD" evidence="2">
    <location>
        <begin position="486"/>
        <end position="527"/>
    </location>
</feature>
<dbReference type="RefSeq" id="WP_105040534.1">
    <property type="nucleotide sequence ID" value="NZ_PPSL01000005.1"/>
</dbReference>